<comment type="caution">
    <text evidence="1">The sequence shown here is derived from an EMBL/GenBank/DDBJ whole genome shotgun (WGS) entry which is preliminary data.</text>
</comment>
<gene>
    <name evidence="1" type="ORF">MOOR_21500</name>
</gene>
<organism evidence="1 2">
    <name type="scientific">Neomoorella thermoacetica</name>
    <name type="common">Clostridium thermoaceticum</name>
    <dbReference type="NCBI Taxonomy" id="1525"/>
    <lineage>
        <taxon>Bacteria</taxon>
        <taxon>Bacillati</taxon>
        <taxon>Bacillota</taxon>
        <taxon>Clostridia</taxon>
        <taxon>Neomoorellales</taxon>
        <taxon>Neomoorellaceae</taxon>
        <taxon>Neomoorella</taxon>
    </lineage>
</organism>
<dbReference type="InterPro" id="IPR025639">
    <property type="entry name" value="DruA"/>
</dbReference>
<evidence type="ECO:0000313" key="2">
    <source>
        <dbReference type="Proteomes" id="UP000182743"/>
    </source>
</evidence>
<dbReference type="Proteomes" id="UP000182743">
    <property type="component" value="Unassembled WGS sequence"/>
</dbReference>
<dbReference type="AlphaFoldDB" id="A0A1J5JF75"/>
<reference evidence="1 2" key="1">
    <citation type="submission" date="2016-08" db="EMBL/GenBank/DDBJ databases">
        <title>Genome-based comparison of Moorella thermoacetic strains.</title>
        <authorList>
            <person name="Poehlein A."/>
            <person name="Bengelsdorf F.R."/>
            <person name="Esser C."/>
            <person name="Duerre P."/>
            <person name="Daniel R."/>
        </authorList>
    </citation>
    <scope>NUCLEOTIDE SEQUENCE [LARGE SCALE GENOMIC DNA]</scope>
    <source>
        <strain evidence="1 2">DSM 11768</strain>
    </source>
</reference>
<proteinExistence type="predicted"/>
<evidence type="ECO:0000313" key="1">
    <source>
        <dbReference type="EMBL" id="OIQ08182.1"/>
    </source>
</evidence>
<name>A0A1J5JF75_NEOTH</name>
<dbReference type="EMBL" id="MIHH01000014">
    <property type="protein sequence ID" value="OIQ08182.1"/>
    <property type="molecule type" value="Genomic_DNA"/>
</dbReference>
<protein>
    <submittedName>
        <fullName evidence="1">Uncharacterized protein</fullName>
    </submittedName>
</protein>
<accession>A0A1J5JF75</accession>
<sequence length="395" mass="44698">MNETTTSHGVNMVAVMQHSVLEEELRAAIVAHLRILGIKNLGRNGEPPVLTKDAIRAMHAMQRQELLERERSVLSPRLSRLIQHFAEGREIDPKHINPELVPVRAEDKTGLLFRLATLLWSVPVSRGFGRRMRFLVRDRFNGKLIGIFALGDPVFNLRARDSWIGWTVADRKLRLANVMDAYVVGAVPPYSKLLGGKLVCSLIGSAEVADSFAAKYAGRRGVISGQVKSNKLALVTVTSALGRSSLYNRLRLPGLIELVRVGTTQGWGHFHVPGRIFEAMRHLLELYGHPYAKGYKYGNGPNWRMRVVRAALKQLGMDQDLLRHGVTREVYVMPLAQNWREFLQGKTQECTVNRPSVEEIAAACRERWIIPRSQRFPDYVRWTREDTLGLFGLLR</sequence>
<dbReference type="Pfam" id="PF14236">
    <property type="entry name" value="DruA"/>
    <property type="match status" value="1"/>
</dbReference>